<reference evidence="2 3" key="1">
    <citation type="submission" date="2016-06" db="EMBL/GenBank/DDBJ databases">
        <title>Complete genome sequence of a saline-alkali tolerant type strain Dietzia timorensis ID05-A0528T.</title>
        <authorList>
            <person name="Wu X."/>
        </authorList>
    </citation>
    <scope>NUCLEOTIDE SEQUENCE [LARGE SCALE GENOMIC DNA]</scope>
    <source>
        <strain evidence="2 3">ID05-A0528</strain>
    </source>
</reference>
<organism evidence="2 3">
    <name type="scientific">Dietzia timorensis</name>
    <dbReference type="NCBI Taxonomy" id="499555"/>
    <lineage>
        <taxon>Bacteria</taxon>
        <taxon>Bacillati</taxon>
        <taxon>Actinomycetota</taxon>
        <taxon>Actinomycetes</taxon>
        <taxon>Mycobacteriales</taxon>
        <taxon>Dietziaceae</taxon>
        <taxon>Dietzia</taxon>
    </lineage>
</organism>
<dbReference type="Proteomes" id="UP000186104">
    <property type="component" value="Chromosome"/>
</dbReference>
<sequence length="161" mass="18027">MTIHMERPSVPEELTADRQNVRNSGLAVKGFKQVADERSRIDNTTVAALRDHGLRSRSGTKAERFERLSVGRDAGRRFDRYTSVAKRGASERYLFSSANFDRMAPDVCIPTSARGRDSVRREAVDFRAPTQRSIERMQTITAAALGVIAGFVLFLFLLYAS</sequence>
<dbReference type="KEGG" id="dtm:BJL86_1789"/>
<dbReference type="EMBL" id="CP015961">
    <property type="protein sequence ID" value="ANI92560.1"/>
    <property type="molecule type" value="Genomic_DNA"/>
</dbReference>
<feature type="transmembrane region" description="Helical" evidence="1">
    <location>
        <begin position="140"/>
        <end position="160"/>
    </location>
</feature>
<accession>A0A173LPM6</accession>
<keyword evidence="1" id="KW-0472">Membrane</keyword>
<evidence type="ECO:0000313" key="3">
    <source>
        <dbReference type="Proteomes" id="UP000186104"/>
    </source>
</evidence>
<name>A0A173LPM6_9ACTN</name>
<dbReference type="STRING" id="499555.BJL86_1789"/>
<evidence type="ECO:0000256" key="1">
    <source>
        <dbReference type="SAM" id="Phobius"/>
    </source>
</evidence>
<dbReference type="AlphaFoldDB" id="A0A173LPM6"/>
<proteinExistence type="predicted"/>
<keyword evidence="1" id="KW-0812">Transmembrane</keyword>
<keyword evidence="3" id="KW-1185">Reference proteome</keyword>
<gene>
    <name evidence="2" type="ORF">BJL86_1789</name>
</gene>
<keyword evidence="1" id="KW-1133">Transmembrane helix</keyword>
<evidence type="ECO:0000313" key="2">
    <source>
        <dbReference type="EMBL" id="ANI92560.1"/>
    </source>
</evidence>
<dbReference type="RefSeq" id="WP_156515168.1">
    <property type="nucleotide sequence ID" value="NZ_CP015961.1"/>
</dbReference>
<protein>
    <submittedName>
        <fullName evidence="2">Uncharacterized protein</fullName>
    </submittedName>
</protein>